<dbReference type="PANTHER" id="PTHR36766">
    <property type="entry name" value="PLANT BROAD-SPECTRUM MILDEW RESISTANCE PROTEIN RPW8"/>
    <property type="match status" value="1"/>
</dbReference>
<evidence type="ECO:0000256" key="2">
    <source>
        <dbReference type="ARBA" id="ARBA00022737"/>
    </source>
</evidence>
<dbReference type="Pfam" id="PF00931">
    <property type="entry name" value="NB-ARC"/>
    <property type="match status" value="1"/>
</dbReference>
<evidence type="ECO:0000259" key="6">
    <source>
        <dbReference type="Pfam" id="PF25019"/>
    </source>
</evidence>
<dbReference type="PRINTS" id="PR00364">
    <property type="entry name" value="DISEASERSIST"/>
</dbReference>
<keyword evidence="2" id="KW-0677">Repeat</keyword>
<dbReference type="InterPro" id="IPR032675">
    <property type="entry name" value="LRR_dom_sf"/>
</dbReference>
<dbReference type="Proteomes" id="UP000324705">
    <property type="component" value="Chromosome 6A"/>
</dbReference>
<proteinExistence type="predicted"/>
<dbReference type="EMBL" id="LT934121">
    <property type="protein sequence ID" value="VAI52000.1"/>
    <property type="molecule type" value="Genomic_DNA"/>
</dbReference>
<accession>A0A9R0YCN7</accession>
<dbReference type="InterPro" id="IPR027417">
    <property type="entry name" value="P-loop_NTPase"/>
</dbReference>
<dbReference type="GO" id="GO:0043531">
    <property type="term" value="F:ADP binding"/>
    <property type="evidence" value="ECO:0007669"/>
    <property type="project" value="InterPro"/>
</dbReference>
<dbReference type="GO" id="GO:0006952">
    <property type="term" value="P:defense response"/>
    <property type="evidence" value="ECO:0007669"/>
    <property type="project" value="UniProtKB-KW"/>
</dbReference>
<dbReference type="InterPro" id="IPR036388">
    <property type="entry name" value="WH-like_DNA-bd_sf"/>
</dbReference>
<name>A0A9R0YCN7_TRITD</name>
<evidence type="ECO:0000259" key="4">
    <source>
        <dbReference type="Pfam" id="PF00931"/>
    </source>
</evidence>
<evidence type="ECO:0000313" key="8">
    <source>
        <dbReference type="Proteomes" id="UP000324705"/>
    </source>
</evidence>
<protein>
    <recommendedName>
        <fullName evidence="9">NB-ARC domain-containing protein</fullName>
    </recommendedName>
</protein>
<keyword evidence="1" id="KW-0433">Leucine-rich repeat</keyword>
<dbReference type="InterPro" id="IPR058922">
    <property type="entry name" value="WHD_DRP"/>
</dbReference>
<dbReference type="InterPro" id="IPR042197">
    <property type="entry name" value="Apaf_helical"/>
</dbReference>
<evidence type="ECO:0008006" key="9">
    <source>
        <dbReference type="Google" id="ProtNLM"/>
    </source>
</evidence>
<dbReference type="Gramene" id="TRITD6Av1G224590.21">
    <property type="protein sequence ID" value="TRITD6Av1G224590.21"/>
    <property type="gene ID" value="TRITD6Av1G224590"/>
</dbReference>
<dbReference type="Gene3D" id="3.40.50.300">
    <property type="entry name" value="P-loop containing nucleotide triphosphate hydrolases"/>
    <property type="match status" value="1"/>
</dbReference>
<keyword evidence="3" id="KW-0611">Plant defense</keyword>
<dbReference type="Pfam" id="PF23559">
    <property type="entry name" value="WHD_DRP"/>
    <property type="match status" value="1"/>
</dbReference>
<dbReference type="SUPFAM" id="SSF52540">
    <property type="entry name" value="P-loop containing nucleoside triphosphate hydrolases"/>
    <property type="match status" value="1"/>
</dbReference>
<dbReference type="SUPFAM" id="SSF52058">
    <property type="entry name" value="L domain-like"/>
    <property type="match status" value="2"/>
</dbReference>
<dbReference type="InterPro" id="IPR056789">
    <property type="entry name" value="LRR_R13L1-DRL21"/>
</dbReference>
<evidence type="ECO:0000256" key="1">
    <source>
        <dbReference type="ARBA" id="ARBA00022614"/>
    </source>
</evidence>
<organism evidence="7 8">
    <name type="scientific">Triticum turgidum subsp. durum</name>
    <name type="common">Durum wheat</name>
    <name type="synonym">Triticum durum</name>
    <dbReference type="NCBI Taxonomy" id="4567"/>
    <lineage>
        <taxon>Eukaryota</taxon>
        <taxon>Viridiplantae</taxon>
        <taxon>Streptophyta</taxon>
        <taxon>Embryophyta</taxon>
        <taxon>Tracheophyta</taxon>
        <taxon>Spermatophyta</taxon>
        <taxon>Magnoliopsida</taxon>
        <taxon>Liliopsida</taxon>
        <taxon>Poales</taxon>
        <taxon>Poaceae</taxon>
        <taxon>BOP clade</taxon>
        <taxon>Pooideae</taxon>
        <taxon>Triticodae</taxon>
        <taxon>Triticeae</taxon>
        <taxon>Triticinae</taxon>
        <taxon>Triticum</taxon>
    </lineage>
</organism>
<reference evidence="7 8" key="1">
    <citation type="submission" date="2017-09" db="EMBL/GenBank/DDBJ databases">
        <authorList>
            <consortium name="International Durum Wheat Genome Sequencing Consortium (IDWGSC)"/>
            <person name="Milanesi L."/>
        </authorList>
    </citation>
    <scope>NUCLEOTIDE SEQUENCE [LARGE SCALE GENOMIC DNA]</scope>
    <source>
        <strain evidence="8">cv. Svevo</strain>
    </source>
</reference>
<feature type="domain" description="Disease resistance protein winged helix" evidence="5">
    <location>
        <begin position="511"/>
        <end position="574"/>
    </location>
</feature>
<evidence type="ECO:0000313" key="7">
    <source>
        <dbReference type="EMBL" id="VAI52000.1"/>
    </source>
</evidence>
<sequence>MQAAIGLASWLVGKVLDKFSDELVAAYVASSELGLNSDQIQTKLKYMQGLLHFAQERDVSSNPGLQSLLENLSKKADEIEDALDELHYFIIQDQLDGTWEAAPEPGDGLHGHATHAVHAANYTIGNSLLCFSCLQPGRFALPFRKKQCLSCSRTQDDECAAATVVSNDPHNVTRSASSNDAVGKLKFDRVAMSNKIKSLIQSIHSLCDPVSDLLNKIPNNSTAITLKRPPTGSTVAQDKLYGRSVIFEQIVNALTSGTYHGETLSVLPFVGPGGMGKTTFTQHLYNDERTKSHFAVKVWVCVSTDFDVLKLTQQILSCIPATEKEEYNCTNETTNLDLLQKTIAARLKSKRFLIVFDDIWKCNSESDWNNLLAPFKKGETKGSMVLVTTRFPSIADLVKTTHVVELHGLEPNDFFELFEAFIFGHNKPGHYEDDLIDVARDIAKKLKGSPLAANTVGRLLRKNLSREHWTGVLEKNEWQNTKNDDDIMPSLKISYDYLPFLLKKCFSYCALFPEDYKFFNLEITSFWTAIGILNPSSENNKNYLEELVNNGFLMKVVDTYDNQYFVMHDLLHELSRNVSSQECVNISSLNFSVDDIPRSVKHLSFTTKNIYDESFGEEIGKLKLVIDIENLRTLMIFTLYDARIANILKDTFEEINGLRVLFVAMSTPTCLPNRFSNLIHLQYLKISSLRRWKEMTLPSTLSRFYHLKFLDLNGWRGSEKLPKEISRLVNLRHFLSSKELHSNIPEVGKMKFLDELKEFYVKKEGVGFDLRELGELRELGGELSICNLETVASKGESSEAKLKNKRNLKKLRLVWGTEHQIIDDGVLDGLQPHTNLRVLGIINPGVVPCPRWLCGGISTMRLESLHLEGLSWCPLPAFEQLPHLSSLTLKNITGMSVFGPGFSGVTERSFMHLRTLEFENMPELEKWVGEPNSRLFSRLESIKVGGCPLLSFFPFLECSDLFSNLCSLHIDNCPELSQFPPMPHTSTLTDIRVKNGGSRLLYDGKELSIKGYTRALAFDNMDKVEVMKITDVSHISFSDLRKLNLLRSIRFKICDDMFSAEMADNVVLYSVQNLAIEELCITGELFSQVLKCFRALSQLTIKECESLELLSMEDGGLSDLEMLQSFTGRNCGNLFCGWPKGEVGWGAHAIKPFPTSLRELNIFLEPSMQAMGLLSNLTSLASLSLLGCEKLTMDGFNTHIMVNLKKLTINDMYWGQEKIPVARDLLSRIARRKLMCAGSFLLEEFEVDSSSTVLTSPICSHLAGTLHTLEFSYDQRVMTFTEEQEQALQLLSSLKFLEFRDCNNLQSLPQGLRGLFSLKTLRINSCRNILCLPRKEGLPASLEKLEVISCSPDVTELAKTLEESDPWFSVDIRA</sequence>
<dbReference type="InterPro" id="IPR002182">
    <property type="entry name" value="NB-ARC"/>
</dbReference>
<evidence type="ECO:0000256" key="3">
    <source>
        <dbReference type="ARBA" id="ARBA00022821"/>
    </source>
</evidence>
<keyword evidence="8" id="KW-1185">Reference proteome</keyword>
<dbReference type="Gene3D" id="3.80.10.10">
    <property type="entry name" value="Ribonuclease Inhibitor"/>
    <property type="match status" value="2"/>
</dbReference>
<dbReference type="Gene3D" id="1.10.8.430">
    <property type="entry name" value="Helical domain of apoptotic protease-activating factors"/>
    <property type="match status" value="1"/>
</dbReference>
<gene>
    <name evidence="7" type="ORF">TRITD_6Av1G224590</name>
</gene>
<dbReference type="PANTHER" id="PTHR36766:SF64">
    <property type="entry name" value="OS12G0206100 PROTEIN"/>
    <property type="match status" value="1"/>
</dbReference>
<dbReference type="Pfam" id="PF25019">
    <property type="entry name" value="LRR_R13L1-DRL21"/>
    <property type="match status" value="1"/>
</dbReference>
<dbReference type="Gene3D" id="1.10.10.10">
    <property type="entry name" value="Winged helix-like DNA-binding domain superfamily/Winged helix DNA-binding domain"/>
    <property type="match status" value="1"/>
</dbReference>
<evidence type="ECO:0000259" key="5">
    <source>
        <dbReference type="Pfam" id="PF23559"/>
    </source>
</evidence>
<feature type="domain" description="NB-ARC" evidence="4">
    <location>
        <begin position="251"/>
        <end position="424"/>
    </location>
</feature>
<feature type="domain" description="R13L1/DRL21-like LRR repeat region" evidence="6">
    <location>
        <begin position="770"/>
        <end position="891"/>
    </location>
</feature>